<proteinExistence type="predicted"/>
<sequence>MSEQDQSSSGLSRRDFLKLMGAAGT</sequence>
<name>A0A0F9FE46_9ZZZZ</name>
<reference evidence="2" key="1">
    <citation type="journal article" date="2015" name="Nature">
        <title>Complex archaea that bridge the gap between prokaryotes and eukaryotes.</title>
        <authorList>
            <person name="Spang A."/>
            <person name="Saw J.H."/>
            <person name="Jorgensen S.L."/>
            <person name="Zaremba-Niedzwiedzka K."/>
            <person name="Martijn J."/>
            <person name="Lind A.E."/>
            <person name="van Eijk R."/>
            <person name="Schleper C."/>
            <person name="Guy L."/>
            <person name="Ettema T.J."/>
        </authorList>
    </citation>
    <scope>NUCLEOTIDE SEQUENCE</scope>
</reference>
<dbReference type="NCBIfam" id="TIGR01409">
    <property type="entry name" value="TAT_signal_seq"/>
    <property type="match status" value="1"/>
</dbReference>
<organism evidence="2">
    <name type="scientific">marine sediment metagenome</name>
    <dbReference type="NCBI Taxonomy" id="412755"/>
    <lineage>
        <taxon>unclassified sequences</taxon>
        <taxon>metagenomes</taxon>
        <taxon>ecological metagenomes</taxon>
    </lineage>
</organism>
<dbReference type="InterPro" id="IPR019546">
    <property type="entry name" value="TAT_signal_bac_arc"/>
</dbReference>
<dbReference type="InterPro" id="IPR006311">
    <property type="entry name" value="TAT_signal"/>
</dbReference>
<dbReference type="AlphaFoldDB" id="A0A0F9FE46"/>
<feature type="compositionally biased region" description="Polar residues" evidence="1">
    <location>
        <begin position="1"/>
        <end position="11"/>
    </location>
</feature>
<feature type="non-terminal residue" evidence="2">
    <location>
        <position position="25"/>
    </location>
</feature>
<evidence type="ECO:0000256" key="1">
    <source>
        <dbReference type="SAM" id="MobiDB-lite"/>
    </source>
</evidence>
<dbReference type="Pfam" id="PF10518">
    <property type="entry name" value="TAT_signal"/>
    <property type="match status" value="1"/>
</dbReference>
<evidence type="ECO:0000313" key="2">
    <source>
        <dbReference type="EMBL" id="KKL55555.1"/>
    </source>
</evidence>
<gene>
    <name evidence="2" type="ORF">LCGC14_2254300</name>
</gene>
<dbReference type="PROSITE" id="PS51318">
    <property type="entry name" value="TAT"/>
    <property type="match status" value="1"/>
</dbReference>
<protein>
    <recommendedName>
        <fullName evidence="3">Twin-arginine translocation signal domain-containing protein</fullName>
    </recommendedName>
</protein>
<accession>A0A0F9FE46</accession>
<evidence type="ECO:0008006" key="3">
    <source>
        <dbReference type="Google" id="ProtNLM"/>
    </source>
</evidence>
<comment type="caution">
    <text evidence="2">The sequence shown here is derived from an EMBL/GenBank/DDBJ whole genome shotgun (WGS) entry which is preliminary data.</text>
</comment>
<feature type="region of interest" description="Disordered" evidence="1">
    <location>
        <begin position="1"/>
        <end position="25"/>
    </location>
</feature>
<dbReference type="EMBL" id="LAZR01030801">
    <property type="protein sequence ID" value="KKL55555.1"/>
    <property type="molecule type" value="Genomic_DNA"/>
</dbReference>